<dbReference type="Pfam" id="PF20260">
    <property type="entry name" value="PUA_4"/>
    <property type="match status" value="1"/>
</dbReference>
<dbReference type="EMBL" id="FNEV01000001">
    <property type="protein sequence ID" value="SDI94476.1"/>
    <property type="molecule type" value="Genomic_DNA"/>
</dbReference>
<keyword evidence="7 12" id="KW-0489">Methyltransferase</keyword>
<dbReference type="CDD" id="cd18084">
    <property type="entry name" value="RsmE-like"/>
    <property type="match status" value="1"/>
</dbReference>
<dbReference type="RefSeq" id="WP_093190775.1">
    <property type="nucleotide sequence ID" value="NZ_FNEV01000001.1"/>
</dbReference>
<dbReference type="OrthoDB" id="9815641at2"/>
<comment type="function">
    <text evidence="10 12">Specifically methylates the N3 position of the uracil ring of uridine 1498 (m3U1498) in 16S rRNA. Acts on the fully assembled 30S ribosomal subunit.</text>
</comment>
<dbReference type="Proteomes" id="UP000199225">
    <property type="component" value="Unassembled WGS sequence"/>
</dbReference>
<accession>A0A1G8PQC9</accession>
<evidence type="ECO:0000256" key="10">
    <source>
        <dbReference type="ARBA" id="ARBA00025699"/>
    </source>
</evidence>
<dbReference type="InterPro" id="IPR046886">
    <property type="entry name" value="RsmE_MTase_dom"/>
</dbReference>
<comment type="catalytic activity">
    <reaction evidence="11 12">
        <text>uridine(1498) in 16S rRNA + S-adenosyl-L-methionine = N(3)-methyluridine(1498) in 16S rRNA + S-adenosyl-L-homocysteine + H(+)</text>
        <dbReference type="Rhea" id="RHEA:42920"/>
        <dbReference type="Rhea" id="RHEA-COMP:10283"/>
        <dbReference type="Rhea" id="RHEA-COMP:10284"/>
        <dbReference type="ChEBI" id="CHEBI:15378"/>
        <dbReference type="ChEBI" id="CHEBI:57856"/>
        <dbReference type="ChEBI" id="CHEBI:59789"/>
        <dbReference type="ChEBI" id="CHEBI:65315"/>
        <dbReference type="ChEBI" id="CHEBI:74502"/>
        <dbReference type="EC" id="2.1.1.193"/>
    </reaction>
</comment>
<evidence type="ECO:0000256" key="3">
    <source>
        <dbReference type="ARBA" id="ARBA00012328"/>
    </source>
</evidence>
<evidence type="ECO:0000259" key="13">
    <source>
        <dbReference type="Pfam" id="PF04452"/>
    </source>
</evidence>
<dbReference type="PANTHER" id="PTHR30027:SF3">
    <property type="entry name" value="16S RRNA (URACIL(1498)-N(3))-METHYLTRANSFERASE"/>
    <property type="match status" value="1"/>
</dbReference>
<evidence type="ECO:0000256" key="8">
    <source>
        <dbReference type="ARBA" id="ARBA00022679"/>
    </source>
</evidence>
<evidence type="ECO:0000259" key="14">
    <source>
        <dbReference type="Pfam" id="PF20260"/>
    </source>
</evidence>
<proteinExistence type="inferred from homology"/>
<reference evidence="16" key="1">
    <citation type="submission" date="2016-10" db="EMBL/GenBank/DDBJ databases">
        <authorList>
            <person name="Varghese N."/>
            <person name="Submissions S."/>
        </authorList>
    </citation>
    <scope>NUCLEOTIDE SEQUENCE [LARGE SCALE GENOMIC DNA]</scope>
    <source>
        <strain evidence="16">DSM 4771</strain>
    </source>
</reference>
<dbReference type="NCBIfam" id="NF008691">
    <property type="entry name" value="PRK11713.1-4"/>
    <property type="match status" value="1"/>
</dbReference>
<dbReference type="NCBIfam" id="NF008692">
    <property type="entry name" value="PRK11713.1-5"/>
    <property type="match status" value="1"/>
</dbReference>
<dbReference type="STRING" id="86666.SAMN04490247_0121"/>
<evidence type="ECO:0000313" key="15">
    <source>
        <dbReference type="EMBL" id="SDI94476.1"/>
    </source>
</evidence>
<evidence type="ECO:0000256" key="2">
    <source>
        <dbReference type="ARBA" id="ARBA00005528"/>
    </source>
</evidence>
<dbReference type="Gene3D" id="2.40.240.20">
    <property type="entry name" value="Hypothetical PUA domain-like, domain 1"/>
    <property type="match status" value="1"/>
</dbReference>
<comment type="subcellular location">
    <subcellularLocation>
        <location evidence="1 12">Cytoplasm</location>
    </subcellularLocation>
</comment>
<dbReference type="InterPro" id="IPR046887">
    <property type="entry name" value="RsmE_PUA-like"/>
</dbReference>
<comment type="similarity">
    <text evidence="2 12">Belongs to the RNA methyltransferase RsmE family.</text>
</comment>
<evidence type="ECO:0000256" key="12">
    <source>
        <dbReference type="PIRNR" id="PIRNR015601"/>
    </source>
</evidence>
<name>A0A1G8PQC9_9BACI</name>
<dbReference type="SUPFAM" id="SSF88697">
    <property type="entry name" value="PUA domain-like"/>
    <property type="match status" value="1"/>
</dbReference>
<feature type="domain" description="Ribosomal RNA small subunit methyltransferase E methyltransferase" evidence="13">
    <location>
        <begin position="71"/>
        <end position="241"/>
    </location>
</feature>
<dbReference type="GO" id="GO:0070042">
    <property type="term" value="F:rRNA (uridine-N3-)-methyltransferase activity"/>
    <property type="evidence" value="ECO:0007669"/>
    <property type="project" value="TreeGrafter"/>
</dbReference>
<protein>
    <recommendedName>
        <fullName evidence="4 12">Ribosomal RNA small subunit methyltransferase E</fullName>
        <ecNumber evidence="3 12">2.1.1.193</ecNumber>
    </recommendedName>
</protein>
<dbReference type="PANTHER" id="PTHR30027">
    <property type="entry name" value="RIBOSOMAL RNA SMALL SUBUNIT METHYLTRANSFERASE E"/>
    <property type="match status" value="1"/>
</dbReference>
<keyword evidence="6 12" id="KW-0698">rRNA processing</keyword>
<dbReference type="InterPro" id="IPR015947">
    <property type="entry name" value="PUA-like_sf"/>
</dbReference>
<evidence type="ECO:0000256" key="4">
    <source>
        <dbReference type="ARBA" id="ARBA00013673"/>
    </source>
</evidence>
<evidence type="ECO:0000313" key="16">
    <source>
        <dbReference type="Proteomes" id="UP000199225"/>
    </source>
</evidence>
<dbReference type="Pfam" id="PF04452">
    <property type="entry name" value="Methyltrans_RNA"/>
    <property type="match status" value="1"/>
</dbReference>
<dbReference type="GO" id="GO:0005737">
    <property type="term" value="C:cytoplasm"/>
    <property type="evidence" value="ECO:0007669"/>
    <property type="project" value="UniProtKB-SubCell"/>
</dbReference>
<keyword evidence="16" id="KW-1185">Reference proteome</keyword>
<dbReference type="GO" id="GO:0070475">
    <property type="term" value="P:rRNA base methylation"/>
    <property type="evidence" value="ECO:0007669"/>
    <property type="project" value="TreeGrafter"/>
</dbReference>
<dbReference type="InterPro" id="IPR029026">
    <property type="entry name" value="tRNA_m1G_MTases_N"/>
</dbReference>
<evidence type="ECO:0000256" key="6">
    <source>
        <dbReference type="ARBA" id="ARBA00022552"/>
    </source>
</evidence>
<keyword evidence="5 12" id="KW-0963">Cytoplasm</keyword>
<keyword evidence="8 12" id="KW-0808">Transferase</keyword>
<dbReference type="NCBIfam" id="TIGR00046">
    <property type="entry name" value="RsmE family RNA methyltransferase"/>
    <property type="match status" value="1"/>
</dbReference>
<dbReference type="EC" id="2.1.1.193" evidence="3 12"/>
<organism evidence="15 16">
    <name type="scientific">Salimicrobium halophilum</name>
    <dbReference type="NCBI Taxonomy" id="86666"/>
    <lineage>
        <taxon>Bacteria</taxon>
        <taxon>Bacillati</taxon>
        <taxon>Bacillota</taxon>
        <taxon>Bacilli</taxon>
        <taxon>Bacillales</taxon>
        <taxon>Bacillaceae</taxon>
        <taxon>Salimicrobium</taxon>
    </lineage>
</organism>
<gene>
    <name evidence="15" type="ORF">SAMN04490247_0121</name>
</gene>
<dbReference type="AlphaFoldDB" id="A0A1G8PQC9"/>
<keyword evidence="9 12" id="KW-0949">S-adenosyl-L-methionine</keyword>
<dbReference type="Gene3D" id="3.40.1280.10">
    <property type="match status" value="1"/>
</dbReference>
<sequence>MQRYFVQESHWQENKVTITEEDAHHIKKVMRMTEGDSLIAVHPEGKAYKVSIESVGESIICVVREEITDNKELPQQVTVVQAIGKADKVEWVIQKATELGVSRIIPFQATRSVAKWDHKKQDKKVARFEKIAKEAAEQSERVKVPHVHRVLSLQEVIEETKDYDFRVFAYENEVRNGANRKLSEHIKEMTPGTEVCVIIGPEGGFSPEEADELYQSGFTSVRLGKRILRMETAPLYFLSALSYEWEE</sequence>
<feature type="domain" description="Ribosomal RNA small subunit methyltransferase E PUA-like" evidence="14">
    <location>
        <begin position="18"/>
        <end position="60"/>
    </location>
</feature>
<dbReference type="InterPro" id="IPR029028">
    <property type="entry name" value="Alpha/beta_knot_MTases"/>
</dbReference>
<dbReference type="SUPFAM" id="SSF75217">
    <property type="entry name" value="alpha/beta knot"/>
    <property type="match status" value="1"/>
</dbReference>
<dbReference type="PIRSF" id="PIRSF015601">
    <property type="entry name" value="MTase_slr0722"/>
    <property type="match status" value="1"/>
</dbReference>
<evidence type="ECO:0000256" key="11">
    <source>
        <dbReference type="ARBA" id="ARBA00047944"/>
    </source>
</evidence>
<evidence type="ECO:0000256" key="5">
    <source>
        <dbReference type="ARBA" id="ARBA00022490"/>
    </source>
</evidence>
<evidence type="ECO:0000256" key="1">
    <source>
        <dbReference type="ARBA" id="ARBA00004496"/>
    </source>
</evidence>
<dbReference type="InterPro" id="IPR006700">
    <property type="entry name" value="RsmE"/>
</dbReference>
<evidence type="ECO:0000256" key="7">
    <source>
        <dbReference type="ARBA" id="ARBA00022603"/>
    </source>
</evidence>
<evidence type="ECO:0000256" key="9">
    <source>
        <dbReference type="ARBA" id="ARBA00022691"/>
    </source>
</evidence>